<reference evidence="3" key="1">
    <citation type="journal article" date="2015" name="BMC Genomics">
        <title>Draft genome of a commonly misdiagnosed multidrug resistant pathogen Candida auris.</title>
        <authorList>
            <person name="Chatterjee S."/>
            <person name="Alampalli S.V."/>
            <person name="Nageshan R.K."/>
            <person name="Chettiar S.T."/>
            <person name="Joshi S."/>
            <person name="Tatu U.S."/>
        </authorList>
    </citation>
    <scope>NUCLEOTIDE SEQUENCE [LARGE SCALE GENOMIC DNA]</scope>
    <source>
        <strain evidence="3">6684</strain>
    </source>
</reference>
<keyword evidence="1" id="KW-0812">Transmembrane</keyword>
<name>A0A0L0P3L7_CANAR</name>
<accession>A0A0L0P3L7</accession>
<gene>
    <name evidence="2" type="ORF">QG37_01839</name>
</gene>
<organism evidence="2 3">
    <name type="scientific">Candidozyma auris</name>
    <name type="common">Yeast</name>
    <name type="synonym">Candida auris</name>
    <dbReference type="NCBI Taxonomy" id="498019"/>
    <lineage>
        <taxon>Eukaryota</taxon>
        <taxon>Fungi</taxon>
        <taxon>Dikarya</taxon>
        <taxon>Ascomycota</taxon>
        <taxon>Saccharomycotina</taxon>
        <taxon>Pichiomycetes</taxon>
        <taxon>Metschnikowiaceae</taxon>
        <taxon>Candidozyma</taxon>
    </lineage>
</organism>
<comment type="caution">
    <text evidence="2">The sequence shown here is derived from an EMBL/GenBank/DDBJ whole genome shotgun (WGS) entry which is preliminary data.</text>
</comment>
<evidence type="ECO:0000313" key="3">
    <source>
        <dbReference type="Proteomes" id="UP000037122"/>
    </source>
</evidence>
<protein>
    <submittedName>
        <fullName evidence="2">Uncharacterized protein</fullName>
    </submittedName>
</protein>
<feature type="transmembrane region" description="Helical" evidence="1">
    <location>
        <begin position="13"/>
        <end position="30"/>
    </location>
</feature>
<dbReference type="EMBL" id="LGST01000016">
    <property type="protein sequence ID" value="KNE00967.1"/>
    <property type="molecule type" value="Genomic_DNA"/>
</dbReference>
<keyword evidence="1" id="KW-0472">Membrane</keyword>
<dbReference type="Proteomes" id="UP000037122">
    <property type="component" value="Unassembled WGS sequence"/>
</dbReference>
<dbReference type="AlphaFoldDB" id="A0A0L0P3L7"/>
<sequence length="31" mass="3460">MALLEIEKALTDLVAFLVANCLNIVVLNVMW</sequence>
<evidence type="ECO:0000313" key="2">
    <source>
        <dbReference type="EMBL" id="KNE00967.1"/>
    </source>
</evidence>
<proteinExistence type="predicted"/>
<keyword evidence="1" id="KW-1133">Transmembrane helix</keyword>
<evidence type="ECO:0000256" key="1">
    <source>
        <dbReference type="SAM" id="Phobius"/>
    </source>
</evidence>